<feature type="region of interest" description="Disordered" evidence="1">
    <location>
        <begin position="359"/>
        <end position="408"/>
    </location>
</feature>
<dbReference type="PANTHER" id="PTHR24274:SF1">
    <property type="entry name" value="CILIA- AND FLAGELLA-ASSOCIATED PROTEIN 161"/>
    <property type="match status" value="1"/>
</dbReference>
<feature type="compositionally biased region" description="Pro residues" evidence="1">
    <location>
        <begin position="68"/>
        <end position="78"/>
    </location>
</feature>
<evidence type="ECO:0000313" key="3">
    <source>
        <dbReference type="Proteomes" id="UP000700334"/>
    </source>
</evidence>
<dbReference type="OrthoDB" id="2126411at2759"/>
<organism evidence="2 3">
    <name type="scientific">Galemys pyrenaicus</name>
    <name type="common">Iberian desman</name>
    <name type="synonym">Pyrenean desman</name>
    <dbReference type="NCBI Taxonomy" id="202257"/>
    <lineage>
        <taxon>Eukaryota</taxon>
        <taxon>Metazoa</taxon>
        <taxon>Chordata</taxon>
        <taxon>Craniata</taxon>
        <taxon>Vertebrata</taxon>
        <taxon>Euteleostomi</taxon>
        <taxon>Mammalia</taxon>
        <taxon>Eutheria</taxon>
        <taxon>Laurasiatheria</taxon>
        <taxon>Eulipotyphla</taxon>
        <taxon>Talpidae</taxon>
        <taxon>Galemys</taxon>
    </lineage>
</organism>
<protein>
    <submittedName>
        <fullName evidence="2">Cilia- and flagella-associated protein 161</fullName>
    </submittedName>
</protein>
<evidence type="ECO:0000313" key="2">
    <source>
        <dbReference type="EMBL" id="KAG8516425.1"/>
    </source>
</evidence>
<dbReference type="GO" id="GO:0060271">
    <property type="term" value="P:cilium assembly"/>
    <property type="evidence" value="ECO:0007669"/>
    <property type="project" value="TreeGrafter"/>
</dbReference>
<keyword evidence="2" id="KW-0282">Flagellum</keyword>
<name>A0A8J6DQU8_GALPY</name>
<dbReference type="EMBL" id="JAGFMF010011680">
    <property type="protein sequence ID" value="KAG8516425.1"/>
    <property type="molecule type" value="Genomic_DNA"/>
</dbReference>
<evidence type="ECO:0000256" key="1">
    <source>
        <dbReference type="SAM" id="MobiDB-lite"/>
    </source>
</evidence>
<gene>
    <name evidence="2" type="ORF">J0S82_016159</name>
</gene>
<feature type="compositionally biased region" description="Pro residues" evidence="1">
    <location>
        <begin position="377"/>
        <end position="392"/>
    </location>
</feature>
<sequence length="408" mass="44071">LRLETRAARRLPVPGAAPPRWRVRSSPRAPLPGMGVPAAGSRAGEAGRPRPPPGGQERSAATARRPARAPPLSRPAPAYPGRRPVVKATGPTVAADMAQNLYGPGVRMGNWNEDVYLEEELLRDFLGRREKGQLLVQRSRRLKETLLRQTQLSVSEDGYIHFGHQVMVVSPDFPEPADLFLAGDLSLCLTPDEIKAHLADELEVLCGLSAARAPVPVGRNTFVVLSVDGSDVDGQVLRFGQSFCLGTRGGMASKLLFLSSDHRTLLRPSPRPWLQEVFLAAEPSPLSCWQAAWPDPQLRLEQEGAPVPAGARLLLRHRHSGRALAVHRHLLLRTYFGREAEVAAHTHLDARRVEKPQNHWLLVTGSPRPDGATLRDLPPPPLPAPAPTPGPCDPSAAPRGASPGPGAA</sequence>
<keyword evidence="3" id="KW-1185">Reference proteome</keyword>
<dbReference type="GO" id="GO:0031514">
    <property type="term" value="C:motile cilium"/>
    <property type="evidence" value="ECO:0007669"/>
    <property type="project" value="TreeGrafter"/>
</dbReference>
<accession>A0A8J6DQU8</accession>
<keyword evidence="2" id="KW-0966">Cell projection</keyword>
<dbReference type="PANTHER" id="PTHR24274">
    <property type="entry name" value="CILIA- AND FLAGELLA-ASSOCIATED PROTEIN 161"/>
    <property type="match status" value="1"/>
</dbReference>
<dbReference type="AlphaFoldDB" id="A0A8J6DQU8"/>
<feature type="compositionally biased region" description="Low complexity" evidence="1">
    <location>
        <begin position="55"/>
        <end position="64"/>
    </location>
</feature>
<dbReference type="Pfam" id="PF24569">
    <property type="entry name" value="CFAP161"/>
    <property type="match status" value="1"/>
</dbReference>
<dbReference type="Proteomes" id="UP000700334">
    <property type="component" value="Unassembled WGS sequence"/>
</dbReference>
<keyword evidence="2" id="KW-0969">Cilium</keyword>
<reference evidence="2" key="1">
    <citation type="journal article" date="2021" name="Evol. Appl.">
        <title>The genome of the Pyrenean desman and the effects of bottlenecks and inbreeding on the genomic landscape of an endangered species.</title>
        <authorList>
            <person name="Escoda L."/>
            <person name="Castresana J."/>
        </authorList>
    </citation>
    <scope>NUCLEOTIDE SEQUENCE</scope>
    <source>
        <strain evidence="2">IBE-C5619</strain>
    </source>
</reference>
<feature type="compositionally biased region" description="Low complexity" evidence="1">
    <location>
        <begin position="393"/>
        <end position="408"/>
    </location>
</feature>
<proteinExistence type="predicted"/>
<dbReference type="InterPro" id="IPR055325">
    <property type="entry name" value="CF161"/>
</dbReference>
<comment type="caution">
    <text evidence="2">The sequence shown here is derived from an EMBL/GenBank/DDBJ whole genome shotgun (WGS) entry which is preliminary data.</text>
</comment>
<feature type="non-terminal residue" evidence="2">
    <location>
        <position position="408"/>
    </location>
</feature>
<feature type="compositionally biased region" description="Low complexity" evidence="1">
    <location>
        <begin position="37"/>
        <end position="46"/>
    </location>
</feature>
<feature type="region of interest" description="Disordered" evidence="1">
    <location>
        <begin position="1"/>
        <end position="86"/>
    </location>
</feature>